<evidence type="ECO:0000256" key="2">
    <source>
        <dbReference type="SAM" id="SignalP"/>
    </source>
</evidence>
<feature type="signal peptide" evidence="2">
    <location>
        <begin position="1"/>
        <end position="21"/>
    </location>
</feature>
<keyword evidence="2" id="KW-0732">Signal</keyword>
<dbReference type="Proteomes" id="UP000242457">
    <property type="component" value="Unassembled WGS sequence"/>
</dbReference>
<keyword evidence="4" id="KW-1185">Reference proteome</keyword>
<gene>
    <name evidence="3" type="ORF">APICC_01162</name>
</gene>
<sequence>MKYMLLLLSIFICAHIMCAYGDTEKKDSELNDEVSYEKNESKNLKEVKEEHASKSKSEHLKIREGKHEEALEEEKSKSLNLVVVREKITKLSSWLKEEKDISPLLEEKSGRGLLDLEDVTDKLNIALKSLKEGKKFDTWKFEKGSKDIHSLEELDTSVVELLKLIKEGKTDHGAIDLEKNGKILVDLEKISESILETCGSRKKTVEVVDDKDVKWNKGLDWKKNPTGLDWKKDLDKDKVGGLFGGLSGLLNNLKSENGLLGLLNKDQIESLIPLISEIKKKNIDFDLFDSDDYNEKNLDLKFLTNTVSKVTELLKGGIDIQTILNAKNGDEFDLSGKELKNVKGIFGLIGGLKRSLGLENILKLSFKHVPLLKL</sequence>
<feature type="region of interest" description="Disordered" evidence="1">
    <location>
        <begin position="31"/>
        <end position="69"/>
    </location>
</feature>
<evidence type="ECO:0000256" key="1">
    <source>
        <dbReference type="SAM" id="MobiDB-lite"/>
    </source>
</evidence>
<evidence type="ECO:0000313" key="3">
    <source>
        <dbReference type="EMBL" id="PBC26671.1"/>
    </source>
</evidence>
<evidence type="ECO:0000313" key="4">
    <source>
        <dbReference type="Proteomes" id="UP000242457"/>
    </source>
</evidence>
<dbReference type="EMBL" id="KZ288376">
    <property type="protein sequence ID" value="PBC26671.1"/>
    <property type="molecule type" value="Genomic_DNA"/>
</dbReference>
<dbReference type="AlphaFoldDB" id="A0A2A3E6J6"/>
<dbReference type="OrthoDB" id="7614737at2759"/>
<reference evidence="3 4" key="1">
    <citation type="submission" date="2014-07" db="EMBL/GenBank/DDBJ databases">
        <title>Genomic and transcriptomic analysis on Apis cerana provide comprehensive insights into honey bee biology.</title>
        <authorList>
            <person name="Diao Q."/>
            <person name="Sun L."/>
            <person name="Zheng H."/>
            <person name="Zheng H."/>
            <person name="Xu S."/>
            <person name="Wang S."/>
            <person name="Zeng Z."/>
            <person name="Hu F."/>
            <person name="Su S."/>
            <person name="Wu J."/>
        </authorList>
    </citation>
    <scope>NUCLEOTIDE SEQUENCE [LARGE SCALE GENOMIC DNA]</scope>
    <source>
        <tissue evidence="3">Pupae without intestine</tissue>
    </source>
</reference>
<organism evidence="3 4">
    <name type="scientific">Apis cerana cerana</name>
    <name type="common">Oriental honeybee</name>
    <dbReference type="NCBI Taxonomy" id="94128"/>
    <lineage>
        <taxon>Eukaryota</taxon>
        <taxon>Metazoa</taxon>
        <taxon>Ecdysozoa</taxon>
        <taxon>Arthropoda</taxon>
        <taxon>Hexapoda</taxon>
        <taxon>Insecta</taxon>
        <taxon>Pterygota</taxon>
        <taxon>Neoptera</taxon>
        <taxon>Endopterygota</taxon>
        <taxon>Hymenoptera</taxon>
        <taxon>Apocrita</taxon>
        <taxon>Aculeata</taxon>
        <taxon>Apoidea</taxon>
        <taxon>Anthophila</taxon>
        <taxon>Apidae</taxon>
        <taxon>Apis</taxon>
    </lineage>
</organism>
<protein>
    <submittedName>
        <fullName evidence="3">Uncharacterized protein</fullName>
    </submittedName>
</protein>
<name>A0A2A3E6J6_APICC</name>
<proteinExistence type="predicted"/>
<feature type="chain" id="PRO_5012833279" evidence="2">
    <location>
        <begin position="22"/>
        <end position="374"/>
    </location>
</feature>
<accession>A0A2A3E6J6</accession>